<feature type="binding site" evidence="6">
    <location>
        <begin position="209"/>
        <end position="215"/>
    </location>
    <ligand>
        <name>S-adenosyl-L-methionine</name>
        <dbReference type="ChEBI" id="CHEBI:59789"/>
    </ligand>
</feature>
<dbReference type="Pfam" id="PF01189">
    <property type="entry name" value="Methyltr_RsmB-F"/>
    <property type="match status" value="1"/>
</dbReference>
<dbReference type="Proteomes" id="UP001153292">
    <property type="component" value="Chromosome 11"/>
</dbReference>
<gene>
    <name evidence="8" type="ORF">CHILSU_LOCUS1472</name>
</gene>
<dbReference type="Gene3D" id="2.30.130.10">
    <property type="entry name" value="PUA domain"/>
    <property type="match status" value="1"/>
</dbReference>
<dbReference type="InterPro" id="IPR001678">
    <property type="entry name" value="MeTrfase_RsmB-F_NOP2_dom"/>
</dbReference>
<reference evidence="8" key="1">
    <citation type="submission" date="2021-12" db="EMBL/GenBank/DDBJ databases">
        <authorList>
            <person name="King R."/>
        </authorList>
    </citation>
    <scope>NUCLEOTIDE SEQUENCE</scope>
</reference>
<evidence type="ECO:0000256" key="2">
    <source>
        <dbReference type="ARBA" id="ARBA00022603"/>
    </source>
</evidence>
<dbReference type="Gene3D" id="3.40.50.150">
    <property type="entry name" value="Vaccinia Virus protein VP39"/>
    <property type="match status" value="1"/>
</dbReference>
<dbReference type="InterPro" id="IPR015947">
    <property type="entry name" value="PUA-like_sf"/>
</dbReference>
<evidence type="ECO:0000313" key="8">
    <source>
        <dbReference type="EMBL" id="CAH0398353.1"/>
    </source>
</evidence>
<evidence type="ECO:0000259" key="7">
    <source>
        <dbReference type="PROSITE" id="PS51686"/>
    </source>
</evidence>
<evidence type="ECO:0000256" key="1">
    <source>
        <dbReference type="ARBA" id="ARBA00007494"/>
    </source>
</evidence>
<dbReference type="InterPro" id="IPR036974">
    <property type="entry name" value="PUA_sf"/>
</dbReference>
<evidence type="ECO:0000256" key="5">
    <source>
        <dbReference type="ARBA" id="ARBA00022884"/>
    </source>
</evidence>
<dbReference type="PROSITE" id="PS51686">
    <property type="entry name" value="SAM_MT_RSMB_NOP"/>
    <property type="match status" value="1"/>
</dbReference>
<dbReference type="InterPro" id="IPR029063">
    <property type="entry name" value="SAM-dependent_MTases_sf"/>
</dbReference>
<dbReference type="PRINTS" id="PR02008">
    <property type="entry name" value="RCMTFAMILY"/>
</dbReference>
<name>A0ABN8AUD6_CHISP</name>
<dbReference type="PANTHER" id="PTHR22807">
    <property type="entry name" value="NOP2 YEAST -RELATED NOL1/NOP2/FMU SUN DOMAIN-CONTAINING"/>
    <property type="match status" value="1"/>
</dbReference>
<feature type="domain" description="SAM-dependent MTase RsmB/NOP-type" evidence="7">
    <location>
        <begin position="114"/>
        <end position="418"/>
    </location>
</feature>
<keyword evidence="9" id="KW-1185">Reference proteome</keyword>
<dbReference type="CDD" id="cd02440">
    <property type="entry name" value="AdoMet_MTases"/>
    <property type="match status" value="1"/>
</dbReference>
<feature type="active site" description="Nucleophile" evidence="6">
    <location>
        <position position="339"/>
    </location>
</feature>
<dbReference type="InterPro" id="IPR049560">
    <property type="entry name" value="MeTrfase_RsmB-F_NOP2_cat"/>
</dbReference>
<evidence type="ECO:0000313" key="9">
    <source>
        <dbReference type="Proteomes" id="UP001153292"/>
    </source>
</evidence>
<dbReference type="EMBL" id="OU963904">
    <property type="protein sequence ID" value="CAH0398353.1"/>
    <property type="molecule type" value="Genomic_DNA"/>
</dbReference>
<keyword evidence="3 6" id="KW-0808">Transferase</keyword>
<proteinExistence type="inferred from homology"/>
<evidence type="ECO:0000256" key="4">
    <source>
        <dbReference type="ARBA" id="ARBA00022691"/>
    </source>
</evidence>
<sequence>MENLQNWLSLPPKYTTFRINRLKSFNSDILKDFLTTQTNELHTSVIPNFYFLNLDCLVLERWPEDSLDVTVEYQGKEIIVDALCAAAVLRGANVFAPGVVGLPVNCNLNEKVKIYGDLEGHCKRGLKIAYTGKKLFVGTGLLKMLRYELFDNGVQPSGIAVQTIMPISRLPVINEAIYPEGVLVLQNLPSIVCGWVVDARPNEYILDMCAAPGNKTTHLAEMSNDEAIIIALDKTPQKIVKIKENCSKQGVQCVKAYSFDSTKCFSSNSTGINGSPPYPSHSFDKVLLDAPCSGLGQRPQLMNKMTPKMLESYKFVQRKLMSAAVQVLKSGGRLIYSTCTVTVDENEGMVLWALEKFPCLKLVRADPLHGSPGLQGCGLSDEQRMMVQRFSPEIDPLRPTEPIYRDTIGFFIATFTKI</sequence>
<dbReference type="CDD" id="cd21150">
    <property type="entry name" value="PUA_NSun6-like"/>
    <property type="match status" value="1"/>
</dbReference>
<feature type="binding site" evidence="6">
    <location>
        <position position="233"/>
    </location>
    <ligand>
        <name>S-adenosyl-L-methionine</name>
        <dbReference type="ChEBI" id="CHEBI:59789"/>
    </ligand>
</feature>
<dbReference type="SUPFAM" id="SSF88697">
    <property type="entry name" value="PUA domain-like"/>
    <property type="match status" value="1"/>
</dbReference>
<organism evidence="8 9">
    <name type="scientific">Chilo suppressalis</name>
    <name type="common">Asiatic rice borer moth</name>
    <dbReference type="NCBI Taxonomy" id="168631"/>
    <lineage>
        <taxon>Eukaryota</taxon>
        <taxon>Metazoa</taxon>
        <taxon>Ecdysozoa</taxon>
        <taxon>Arthropoda</taxon>
        <taxon>Hexapoda</taxon>
        <taxon>Insecta</taxon>
        <taxon>Pterygota</taxon>
        <taxon>Neoptera</taxon>
        <taxon>Endopterygota</taxon>
        <taxon>Lepidoptera</taxon>
        <taxon>Glossata</taxon>
        <taxon>Ditrysia</taxon>
        <taxon>Pyraloidea</taxon>
        <taxon>Crambidae</taxon>
        <taxon>Crambinae</taxon>
        <taxon>Chilo</taxon>
    </lineage>
</organism>
<feature type="binding site" evidence="6">
    <location>
        <position position="289"/>
    </location>
    <ligand>
        <name>S-adenosyl-L-methionine</name>
        <dbReference type="ChEBI" id="CHEBI:59789"/>
    </ligand>
</feature>
<protein>
    <recommendedName>
        <fullName evidence="7">SAM-dependent MTase RsmB/NOP-type domain-containing protein</fullName>
    </recommendedName>
</protein>
<comment type="similarity">
    <text evidence="1 6">Belongs to the class I-like SAM-binding methyltransferase superfamily. RsmB/NOP family.</text>
</comment>
<dbReference type="PROSITE" id="PS01153">
    <property type="entry name" value="NOL1_NOP2_SUN"/>
    <property type="match status" value="1"/>
</dbReference>
<evidence type="ECO:0000256" key="3">
    <source>
        <dbReference type="ARBA" id="ARBA00022679"/>
    </source>
</evidence>
<keyword evidence="4 6" id="KW-0949">S-adenosyl-L-methionine</keyword>
<accession>A0ABN8AUD6</accession>
<dbReference type="InterPro" id="IPR023267">
    <property type="entry name" value="RCMT"/>
</dbReference>
<keyword evidence="5 6" id="KW-0694">RNA-binding</keyword>
<keyword evidence="2 6" id="KW-0489">Methyltransferase</keyword>
<dbReference type="PANTHER" id="PTHR22807:SF34">
    <property type="entry name" value="TRNA (CYTOSINE(72)-C(5))-METHYLTRANSFERASE NSUN6"/>
    <property type="match status" value="1"/>
</dbReference>
<feature type="binding site" evidence="6">
    <location>
        <position position="260"/>
    </location>
    <ligand>
        <name>S-adenosyl-L-methionine</name>
        <dbReference type="ChEBI" id="CHEBI:59789"/>
    </ligand>
</feature>
<evidence type="ECO:0000256" key="6">
    <source>
        <dbReference type="PROSITE-ProRule" id="PRU01023"/>
    </source>
</evidence>
<dbReference type="PROSITE" id="PS50890">
    <property type="entry name" value="PUA"/>
    <property type="match status" value="1"/>
</dbReference>
<dbReference type="SUPFAM" id="SSF53335">
    <property type="entry name" value="S-adenosyl-L-methionine-dependent methyltransferases"/>
    <property type="match status" value="1"/>
</dbReference>
<dbReference type="InterPro" id="IPR018314">
    <property type="entry name" value="RsmB/NOL1/NOP2-like_CS"/>
</dbReference>